<feature type="region of interest" description="Disordered" evidence="1">
    <location>
        <begin position="57"/>
        <end position="95"/>
    </location>
</feature>
<proteinExistence type="predicted"/>
<name>A0A1A8WLC7_PLAMA</name>
<evidence type="ECO:0000256" key="2">
    <source>
        <dbReference type="SAM" id="Phobius"/>
    </source>
</evidence>
<reference evidence="4" key="1">
    <citation type="submission" date="2016-05" db="EMBL/GenBank/DDBJ databases">
        <authorList>
            <person name="Naeem Raeece"/>
        </authorList>
    </citation>
    <scope>NUCLEOTIDE SEQUENCE [LARGE SCALE GENOMIC DNA]</scope>
</reference>
<organism evidence="3 4">
    <name type="scientific">Plasmodium malariae</name>
    <dbReference type="NCBI Taxonomy" id="5858"/>
    <lineage>
        <taxon>Eukaryota</taxon>
        <taxon>Sar</taxon>
        <taxon>Alveolata</taxon>
        <taxon>Apicomplexa</taxon>
        <taxon>Aconoidasida</taxon>
        <taxon>Haemosporida</taxon>
        <taxon>Plasmodiidae</taxon>
        <taxon>Plasmodium</taxon>
        <taxon>Plasmodium (Plasmodium)</taxon>
    </lineage>
</organism>
<feature type="transmembrane region" description="Helical" evidence="2">
    <location>
        <begin position="150"/>
        <end position="172"/>
    </location>
</feature>
<dbReference type="InterPro" id="IPR022139">
    <property type="entry name" value="Fam-L/Fam-M-like_plasmodium"/>
</dbReference>
<gene>
    <name evidence="3" type="ORF">PMALA_037950</name>
</gene>
<feature type="compositionally biased region" description="Low complexity" evidence="1">
    <location>
        <begin position="84"/>
        <end position="93"/>
    </location>
</feature>
<keyword evidence="2" id="KW-1133">Transmembrane helix</keyword>
<evidence type="ECO:0000256" key="1">
    <source>
        <dbReference type="SAM" id="MobiDB-lite"/>
    </source>
</evidence>
<dbReference type="AlphaFoldDB" id="A0A1A8WLC7"/>
<evidence type="ECO:0000313" key="3">
    <source>
        <dbReference type="EMBL" id="SBS92978.1"/>
    </source>
</evidence>
<keyword evidence="2" id="KW-0472">Membrane</keyword>
<accession>A0A1A8WLC7</accession>
<protein>
    <submittedName>
        <fullName evidence="3">Uncharacterized protein</fullName>
    </submittedName>
</protein>
<evidence type="ECO:0000313" key="4">
    <source>
        <dbReference type="Proteomes" id="UP000078597"/>
    </source>
</evidence>
<dbReference type="EMBL" id="FLQW01002324">
    <property type="protein sequence ID" value="SBS92978.1"/>
    <property type="molecule type" value="Genomic_DNA"/>
</dbReference>
<feature type="non-terminal residue" evidence="3">
    <location>
        <position position="224"/>
    </location>
</feature>
<dbReference type="Proteomes" id="UP000078597">
    <property type="component" value="Unassembled WGS sequence"/>
</dbReference>
<dbReference type="Pfam" id="PF12420">
    <property type="entry name" value="DUF3671"/>
    <property type="match status" value="1"/>
</dbReference>
<sequence>MFILLIWIPHLKNEVSSLNKYIYVNYQLSRKSDSRTYRFLEKYKQDENSNVVMLRDNIPNNKMKKKKNISNNEKECSRKKKQSNRGSSNNSRGNKQDLNNNSCIFVTNKYSFLEKKIFKEHDYIDFPKNNKHISDKFYKKIMSKKFSLRLSLPLLMFLLLSTVLIVDVSLYLSSGENRFFNLSGLEDISCSWSDNLKPYFVWLLDTADNSKNVLAPLFSVILYV</sequence>
<keyword evidence="2" id="KW-0812">Transmembrane</keyword>